<name>W7T2Q3_9STRA</name>
<comment type="caution">
    <text evidence="3">The sequence shown here is derived from an EMBL/GenBank/DDBJ whole genome shotgun (WGS) entry which is preliminary data.</text>
</comment>
<feature type="compositionally biased region" description="Basic and acidic residues" evidence="1">
    <location>
        <begin position="108"/>
        <end position="117"/>
    </location>
</feature>
<evidence type="ECO:0000259" key="2">
    <source>
        <dbReference type="SMART" id="SM00507"/>
    </source>
</evidence>
<keyword evidence="4" id="KW-1185">Reference proteome</keyword>
<feature type="region of interest" description="Disordered" evidence="1">
    <location>
        <begin position="104"/>
        <end position="157"/>
    </location>
</feature>
<evidence type="ECO:0000313" key="4">
    <source>
        <dbReference type="Proteomes" id="UP000019335"/>
    </source>
</evidence>
<dbReference type="InterPro" id="IPR029471">
    <property type="entry name" value="HNH_5"/>
</dbReference>
<dbReference type="Proteomes" id="UP000019335">
    <property type="component" value="Unassembled WGS sequence"/>
</dbReference>
<reference evidence="3 4" key="1">
    <citation type="journal article" date="2014" name="Mol. Plant">
        <title>Chromosome Scale Genome Assembly and Transcriptome Profiling of Nannochloropsis gaditana in Nitrogen Depletion.</title>
        <authorList>
            <person name="Corteggiani Carpinelli E."/>
            <person name="Telatin A."/>
            <person name="Vitulo N."/>
            <person name="Forcato C."/>
            <person name="D'Angelo M."/>
            <person name="Schiavon R."/>
            <person name="Vezzi A."/>
            <person name="Giacometti G.M."/>
            <person name="Morosinotto T."/>
            <person name="Valle G."/>
        </authorList>
    </citation>
    <scope>NUCLEOTIDE SEQUENCE [LARGE SCALE GENOMIC DNA]</scope>
    <source>
        <strain evidence="3 4">B-31</strain>
    </source>
</reference>
<feature type="region of interest" description="Disordered" evidence="1">
    <location>
        <begin position="407"/>
        <end position="491"/>
    </location>
</feature>
<keyword evidence="3" id="KW-0378">Hydrolase</keyword>
<keyword evidence="3" id="KW-0255">Endonuclease</keyword>
<feature type="region of interest" description="Disordered" evidence="1">
    <location>
        <begin position="241"/>
        <end position="278"/>
    </location>
</feature>
<feature type="domain" description="HNH nuclease" evidence="2">
    <location>
        <begin position="286"/>
        <end position="339"/>
    </location>
</feature>
<dbReference type="InterPro" id="IPR052892">
    <property type="entry name" value="NA-targeting_endonuclease"/>
</dbReference>
<dbReference type="SMART" id="SM00507">
    <property type="entry name" value="HNHc"/>
    <property type="match status" value="1"/>
</dbReference>
<proteinExistence type="predicted"/>
<organism evidence="3 4">
    <name type="scientific">Nannochloropsis gaditana</name>
    <dbReference type="NCBI Taxonomy" id="72520"/>
    <lineage>
        <taxon>Eukaryota</taxon>
        <taxon>Sar</taxon>
        <taxon>Stramenopiles</taxon>
        <taxon>Ochrophyta</taxon>
        <taxon>Eustigmatophyceae</taxon>
        <taxon>Eustigmatales</taxon>
        <taxon>Monodopsidaceae</taxon>
        <taxon>Nannochloropsis</taxon>
    </lineage>
</organism>
<sequence>MLSALPQQNLNIPTLSQYFRKRGRRMLLQGLRQYCSRGSHACGKRRRPCVVNRAQCSSAPRDELVHLLGPASGLSSCQWSNDEPREAMLPQPQYEGDWEIQAEEEDQQERIGAKDREGEDEGEEGGVFGGGQTPHRPGAFATDHATPAASRRSGADSYKESYQDEYWERPGIVQATSRCPALVLNQDLTPLTLFPLTIAPWWSAVRSTLRGRVSVLSSYDRGVRSTHALHQLPSVVALTRQQTPGQRRQAGALEGREGEAGCKAGGGRGEGDGERRFWPAARTPRPFRRNVALRDGYVCCFCGRRLSYRTLTLDHVVPRCLGGEDSWENLASACRQCNSRKGSLLVSELGRIDMRLLRVPYAPTALQLAYAYVDLLPAAILNQWGRYLEGPLAREAAKVSALHATFSLPTPHPTPPSFSKSGAQSAPGGSHTPCSVADDGPRPRNLVDVSPLPRTEARKEQCQPRMKTEEGGEDGGYGLSAPRGPLAWSTH</sequence>
<accession>W7T2Q3</accession>
<dbReference type="Gene3D" id="1.10.30.50">
    <property type="match status" value="1"/>
</dbReference>
<evidence type="ECO:0000256" key="1">
    <source>
        <dbReference type="SAM" id="MobiDB-lite"/>
    </source>
</evidence>
<dbReference type="AlphaFoldDB" id="W7T2Q3"/>
<dbReference type="GO" id="GO:0004519">
    <property type="term" value="F:endonuclease activity"/>
    <property type="evidence" value="ECO:0007669"/>
    <property type="project" value="UniProtKB-KW"/>
</dbReference>
<gene>
    <name evidence="3" type="ORF">Naga_100075g17</name>
</gene>
<keyword evidence="3" id="KW-0540">Nuclease</keyword>
<dbReference type="PANTHER" id="PTHR33877:SF2">
    <property type="entry name" value="OS07G0170200 PROTEIN"/>
    <property type="match status" value="1"/>
</dbReference>
<evidence type="ECO:0000313" key="3">
    <source>
        <dbReference type="EMBL" id="EWM21340.1"/>
    </source>
</evidence>
<dbReference type="PANTHER" id="PTHR33877">
    <property type="entry name" value="SLL1193 PROTEIN"/>
    <property type="match status" value="1"/>
</dbReference>
<dbReference type="InterPro" id="IPR003615">
    <property type="entry name" value="HNH_nuc"/>
</dbReference>
<protein>
    <submittedName>
        <fullName evidence="3">Endonuclease</fullName>
    </submittedName>
</protein>
<dbReference type="EMBL" id="AZIL01002512">
    <property type="protein sequence ID" value="EWM21340.1"/>
    <property type="molecule type" value="Genomic_DNA"/>
</dbReference>
<dbReference type="Pfam" id="PF14279">
    <property type="entry name" value="HNH_5"/>
    <property type="match status" value="1"/>
</dbReference>
<feature type="compositionally biased region" description="Basic and acidic residues" evidence="1">
    <location>
        <begin position="455"/>
        <end position="470"/>
    </location>
</feature>
<dbReference type="OrthoDB" id="2127950at2759"/>
<dbReference type="CDD" id="cd00085">
    <property type="entry name" value="HNHc"/>
    <property type="match status" value="1"/>
</dbReference>